<protein>
    <submittedName>
        <fullName evidence="2">Uncharacterized protein</fullName>
    </submittedName>
</protein>
<name>K5X0N7_PHACS</name>
<evidence type="ECO:0000256" key="1">
    <source>
        <dbReference type="SAM" id="MobiDB-lite"/>
    </source>
</evidence>
<reference evidence="2 3" key="1">
    <citation type="journal article" date="2012" name="BMC Genomics">
        <title>Comparative genomics of the white-rot fungi, Phanerochaete carnosa and P. chrysosporium, to elucidate the genetic basis of the distinct wood types they colonize.</title>
        <authorList>
            <person name="Suzuki H."/>
            <person name="MacDonald J."/>
            <person name="Syed K."/>
            <person name="Salamov A."/>
            <person name="Hori C."/>
            <person name="Aerts A."/>
            <person name="Henrissat B."/>
            <person name="Wiebenga A."/>
            <person name="vanKuyk P.A."/>
            <person name="Barry K."/>
            <person name="Lindquist E."/>
            <person name="LaButti K."/>
            <person name="Lapidus A."/>
            <person name="Lucas S."/>
            <person name="Coutinho P."/>
            <person name="Gong Y."/>
            <person name="Samejima M."/>
            <person name="Mahadevan R."/>
            <person name="Abou-Zaid M."/>
            <person name="de Vries R.P."/>
            <person name="Igarashi K."/>
            <person name="Yadav J.S."/>
            <person name="Grigoriev I.V."/>
            <person name="Master E.R."/>
        </authorList>
    </citation>
    <scope>NUCLEOTIDE SEQUENCE [LARGE SCALE GENOMIC DNA]</scope>
    <source>
        <strain evidence="2 3">HHB-10118-sp</strain>
    </source>
</reference>
<dbReference type="RefSeq" id="XP_007394156.1">
    <property type="nucleotide sequence ID" value="XM_007394094.1"/>
</dbReference>
<dbReference type="Proteomes" id="UP000008370">
    <property type="component" value="Unassembled WGS sequence"/>
</dbReference>
<feature type="compositionally biased region" description="Polar residues" evidence="1">
    <location>
        <begin position="9"/>
        <end position="18"/>
    </location>
</feature>
<proteinExistence type="predicted"/>
<dbReference type="KEGG" id="pco:PHACADRAFT_253360"/>
<dbReference type="HOGENOM" id="CLU_053360_0_1_1"/>
<feature type="region of interest" description="Disordered" evidence="1">
    <location>
        <begin position="36"/>
        <end position="126"/>
    </location>
</feature>
<organism evidence="2 3">
    <name type="scientific">Phanerochaete carnosa (strain HHB-10118-sp)</name>
    <name type="common">White-rot fungus</name>
    <name type="synonym">Peniophora carnosa</name>
    <dbReference type="NCBI Taxonomy" id="650164"/>
    <lineage>
        <taxon>Eukaryota</taxon>
        <taxon>Fungi</taxon>
        <taxon>Dikarya</taxon>
        <taxon>Basidiomycota</taxon>
        <taxon>Agaricomycotina</taxon>
        <taxon>Agaricomycetes</taxon>
        <taxon>Polyporales</taxon>
        <taxon>Phanerochaetaceae</taxon>
        <taxon>Phanerochaete</taxon>
    </lineage>
</organism>
<dbReference type="EMBL" id="JH930471">
    <property type="protein sequence ID" value="EKM56302.1"/>
    <property type="molecule type" value="Genomic_DNA"/>
</dbReference>
<gene>
    <name evidence="2" type="ORF">PHACADRAFT_253360</name>
</gene>
<sequence length="126" mass="13389">MLNLRQLDYATSESNSDAQQVSRFSVSFRVPSDFLGNIGEPLEYGQSERVEDNDNDGSSAAEESWDGLEGGSFTHLPGPSFTRRDNPMESGADLMLQAAERASEGGIVGSSANSGRMVAGPSTSTH</sequence>
<keyword evidence="3" id="KW-1185">Reference proteome</keyword>
<dbReference type="AlphaFoldDB" id="K5X0N7"/>
<evidence type="ECO:0000313" key="3">
    <source>
        <dbReference type="Proteomes" id="UP000008370"/>
    </source>
</evidence>
<dbReference type="GeneID" id="18915750"/>
<dbReference type="OrthoDB" id="2756573at2759"/>
<evidence type="ECO:0000313" key="2">
    <source>
        <dbReference type="EMBL" id="EKM56302.1"/>
    </source>
</evidence>
<accession>K5X0N7</accession>
<feature type="region of interest" description="Disordered" evidence="1">
    <location>
        <begin position="1"/>
        <end position="23"/>
    </location>
</feature>
<dbReference type="InParanoid" id="K5X0N7"/>